<comment type="subcellular location">
    <subcellularLocation>
        <location evidence="2">Cell membrane</location>
        <topology evidence="2">Multi-pass membrane protein</topology>
    </subcellularLocation>
</comment>
<evidence type="ECO:0000256" key="7">
    <source>
        <dbReference type="ARBA" id="ARBA00022989"/>
    </source>
</evidence>
<feature type="transmembrane region" description="Helical" evidence="15">
    <location>
        <begin position="25"/>
        <end position="50"/>
    </location>
</feature>
<evidence type="ECO:0000313" key="17">
    <source>
        <dbReference type="EMBL" id="KAG8522320.1"/>
    </source>
</evidence>
<dbReference type="InterPro" id="IPR017452">
    <property type="entry name" value="GPCR_Rhodpsn_7TM"/>
</dbReference>
<dbReference type="FunFam" id="1.20.1070.10:FF:000010">
    <property type="entry name" value="Olfactory receptor"/>
    <property type="match status" value="2"/>
</dbReference>
<feature type="transmembrane region" description="Helical" evidence="15">
    <location>
        <begin position="471"/>
        <end position="495"/>
    </location>
</feature>
<name>A0A8J6DWF6_GALPY</name>
<protein>
    <submittedName>
        <fullName evidence="17">Olfactory receptor 6X1</fullName>
    </submittedName>
</protein>
<feature type="region of interest" description="Disordered" evidence="14">
    <location>
        <begin position="649"/>
        <end position="676"/>
    </location>
</feature>
<keyword evidence="3" id="KW-1003">Cell membrane</keyword>
<keyword evidence="11" id="KW-0325">Glycoprotein</keyword>
<evidence type="ECO:0000256" key="11">
    <source>
        <dbReference type="ARBA" id="ARBA00023180"/>
    </source>
</evidence>
<evidence type="ECO:0000256" key="12">
    <source>
        <dbReference type="ARBA" id="ARBA00023224"/>
    </source>
</evidence>
<evidence type="ECO:0000256" key="1">
    <source>
        <dbReference type="ARBA" id="ARBA00003929"/>
    </source>
</evidence>
<feature type="transmembrane region" description="Helical" evidence="15">
    <location>
        <begin position="531"/>
        <end position="552"/>
    </location>
</feature>
<dbReference type="InterPro" id="IPR000276">
    <property type="entry name" value="GPCR_Rhodpsn"/>
</dbReference>
<dbReference type="Pfam" id="PF13853">
    <property type="entry name" value="7tm_4"/>
    <property type="match status" value="2"/>
</dbReference>
<comment type="similarity">
    <text evidence="13">Belongs to the G-protein coupled receptor 1 family.</text>
</comment>
<feature type="compositionally biased region" description="Polar residues" evidence="14">
    <location>
        <begin position="653"/>
        <end position="662"/>
    </location>
</feature>
<dbReference type="GO" id="GO:0005886">
    <property type="term" value="C:plasma membrane"/>
    <property type="evidence" value="ECO:0007669"/>
    <property type="project" value="UniProtKB-SubCell"/>
</dbReference>
<evidence type="ECO:0000256" key="6">
    <source>
        <dbReference type="ARBA" id="ARBA00022725"/>
    </source>
</evidence>
<keyword evidence="18" id="KW-1185">Reference proteome</keyword>
<comment type="function">
    <text evidence="1">Putative odorant or sperm cell receptor.</text>
</comment>
<keyword evidence="4" id="KW-0716">Sensory transduction</keyword>
<feature type="transmembrane region" description="Helical" evidence="15">
    <location>
        <begin position="62"/>
        <end position="82"/>
    </location>
</feature>
<dbReference type="PANTHER" id="PTHR26454">
    <property type="entry name" value="OLFACTORY RECEPTOR"/>
    <property type="match status" value="1"/>
</dbReference>
<feature type="transmembrane region" description="Helical" evidence="15">
    <location>
        <begin position="240"/>
        <end position="259"/>
    </location>
</feature>
<feature type="transmembrane region" description="Helical" evidence="15">
    <location>
        <begin position="418"/>
        <end position="451"/>
    </location>
</feature>
<evidence type="ECO:0000256" key="8">
    <source>
        <dbReference type="ARBA" id="ARBA00023040"/>
    </source>
</evidence>
<keyword evidence="6" id="KW-0552">Olfaction</keyword>
<dbReference type="CDD" id="cd15912">
    <property type="entry name" value="7tmA_OR6C-like"/>
    <property type="match status" value="2"/>
</dbReference>
<dbReference type="SUPFAM" id="SSF81321">
    <property type="entry name" value="Family A G protein-coupled receptor-like"/>
    <property type="match status" value="2"/>
</dbReference>
<dbReference type="GO" id="GO:0004930">
    <property type="term" value="F:G protein-coupled receptor activity"/>
    <property type="evidence" value="ECO:0007669"/>
    <property type="project" value="UniProtKB-KW"/>
</dbReference>
<feature type="domain" description="G-protein coupled receptors family 1 profile" evidence="16">
    <location>
        <begin position="372"/>
        <end position="621"/>
    </location>
</feature>
<dbReference type="Proteomes" id="UP000700334">
    <property type="component" value="Unassembled WGS sequence"/>
</dbReference>
<dbReference type="PROSITE" id="PS00237">
    <property type="entry name" value="G_PROTEIN_RECEP_F1_1"/>
    <property type="match status" value="2"/>
</dbReference>
<dbReference type="InterPro" id="IPR000725">
    <property type="entry name" value="Olfact_rcpt"/>
</dbReference>
<proteinExistence type="inferred from homology"/>
<evidence type="ECO:0000256" key="10">
    <source>
        <dbReference type="ARBA" id="ARBA00023170"/>
    </source>
</evidence>
<organism evidence="17 18">
    <name type="scientific">Galemys pyrenaicus</name>
    <name type="common">Iberian desman</name>
    <name type="synonym">Pyrenean desman</name>
    <dbReference type="NCBI Taxonomy" id="202257"/>
    <lineage>
        <taxon>Eukaryota</taxon>
        <taxon>Metazoa</taxon>
        <taxon>Chordata</taxon>
        <taxon>Craniata</taxon>
        <taxon>Vertebrata</taxon>
        <taxon>Euteleostomi</taxon>
        <taxon>Mammalia</taxon>
        <taxon>Eutheria</taxon>
        <taxon>Laurasiatheria</taxon>
        <taxon>Eulipotyphla</taxon>
        <taxon>Talpidae</taxon>
        <taxon>Galemys</taxon>
    </lineage>
</organism>
<evidence type="ECO:0000256" key="5">
    <source>
        <dbReference type="ARBA" id="ARBA00022692"/>
    </source>
</evidence>
<comment type="caution">
    <text evidence="17">The sequence shown here is derived from an EMBL/GenBank/DDBJ whole genome shotgun (WGS) entry which is preliminary data.</text>
</comment>
<evidence type="ECO:0000256" key="4">
    <source>
        <dbReference type="ARBA" id="ARBA00022606"/>
    </source>
</evidence>
<feature type="transmembrane region" description="Helical" evidence="15">
    <location>
        <begin position="102"/>
        <end position="120"/>
    </location>
</feature>
<evidence type="ECO:0000256" key="3">
    <source>
        <dbReference type="ARBA" id="ARBA00022475"/>
    </source>
</evidence>
<accession>A0A8J6DWF6</accession>
<gene>
    <name evidence="17" type="ORF">J0S82_007928</name>
</gene>
<reference evidence="17" key="1">
    <citation type="journal article" date="2021" name="Evol. Appl.">
        <title>The genome of the Pyrenean desman and the effects of bottlenecks and inbreeding on the genomic landscape of an endangered species.</title>
        <authorList>
            <person name="Escoda L."/>
            <person name="Castresana J."/>
        </authorList>
    </citation>
    <scope>NUCLEOTIDE SEQUENCE</scope>
    <source>
        <strain evidence="17">IBE-C5619</strain>
    </source>
</reference>
<feature type="transmembrane region" description="Helical" evidence="15">
    <location>
        <begin position="141"/>
        <end position="162"/>
    </location>
</feature>
<keyword evidence="12 13" id="KW-0807">Transducer</keyword>
<sequence>MALGNWSTVTEFTLTAFPVILELQIFLFVVLLLTYTLTATGNIIIIFLIWTDNRLQTPMYFFLSNLSFLDILYTTVTSPKLLACLLGESKTISFTGCMTQTYFYFFLGTVEFILLAVMSFDRYVAICNPLRYTLIMNSRSCLLLILGCWVGAFLSVLVPTIVVTRIPYCSKEINHFFCDIAPLLKVACIDTGLIEKINFLLSALVILSSLAFTAGSYTYIISTILSIASSQGRQKAFSTCASHITVVSIAYGSNIFVYVRPNQNSSLDFDKVAAVLITVFEERKGKRSVDRDSEQNQLFDKKENMILVFETLYNFSLTHSFCMDRAAYGLSGDMRNGTVITEFILIGFPGIQGLQIPLFIVIFFIYILTLTGNGLIIVIVWTEPRLQIPMYFFLCNLSFLEIWYTTTVIPKLLETFVVARTVICIHCCLLQSFFHFFLGTTEFFILTVMSFDRYLAICKPLRYPTIMTSNLCLQLALSSWVAGFTIVFCQTVLLIQLRFCGNNVINHFYCEVGPILKAACTDTSILELLGLLATILVVPGSLLFTIISYIYILSTILRIPSATGRQKAFSTCASHLAVVSLFYGAVLFMYLRPTAHSSFKVNKVVSVLNTLLTPLLNPFIYTIRNKEVKGALRKAMTATASIRRKSFGLRLSAQGSSGTPSSNKRRHTEKTKPPTA</sequence>
<keyword evidence="10 13" id="KW-0675">Receptor</keyword>
<feature type="transmembrane region" description="Helical" evidence="15">
    <location>
        <begin position="388"/>
        <end position="406"/>
    </location>
</feature>
<evidence type="ECO:0000256" key="2">
    <source>
        <dbReference type="ARBA" id="ARBA00004651"/>
    </source>
</evidence>
<dbReference type="AlphaFoldDB" id="A0A8J6DWF6"/>
<evidence type="ECO:0000313" key="18">
    <source>
        <dbReference type="Proteomes" id="UP000700334"/>
    </source>
</evidence>
<keyword evidence="7 15" id="KW-1133">Transmembrane helix</keyword>
<dbReference type="PANTHER" id="PTHR26454:SF30">
    <property type="entry name" value="OLFACTORY RECEPTOR 6X1"/>
    <property type="match status" value="1"/>
</dbReference>
<feature type="transmembrane region" description="Helical" evidence="15">
    <location>
        <begin position="199"/>
        <end position="228"/>
    </location>
</feature>
<evidence type="ECO:0000256" key="14">
    <source>
        <dbReference type="SAM" id="MobiDB-lite"/>
    </source>
</evidence>
<dbReference type="GO" id="GO:0004984">
    <property type="term" value="F:olfactory receptor activity"/>
    <property type="evidence" value="ECO:0007669"/>
    <property type="project" value="InterPro"/>
</dbReference>
<evidence type="ECO:0000259" key="16">
    <source>
        <dbReference type="PROSITE" id="PS50262"/>
    </source>
</evidence>
<keyword evidence="5 13" id="KW-0812">Transmembrane</keyword>
<evidence type="ECO:0000256" key="13">
    <source>
        <dbReference type="RuleBase" id="RU000688"/>
    </source>
</evidence>
<evidence type="ECO:0000256" key="9">
    <source>
        <dbReference type="ARBA" id="ARBA00023136"/>
    </source>
</evidence>
<feature type="transmembrane region" description="Helical" evidence="15">
    <location>
        <begin position="358"/>
        <end position="381"/>
    </location>
</feature>
<dbReference type="OrthoDB" id="5967130at2759"/>
<dbReference type="Gene3D" id="1.20.1070.10">
    <property type="entry name" value="Rhodopsin 7-helix transmembrane proteins"/>
    <property type="match status" value="2"/>
</dbReference>
<evidence type="ECO:0000256" key="15">
    <source>
        <dbReference type="SAM" id="Phobius"/>
    </source>
</evidence>
<dbReference type="EMBL" id="JAGFMF010011443">
    <property type="protein sequence ID" value="KAG8522320.1"/>
    <property type="molecule type" value="Genomic_DNA"/>
</dbReference>
<feature type="transmembrane region" description="Helical" evidence="15">
    <location>
        <begin position="604"/>
        <end position="623"/>
    </location>
</feature>
<dbReference type="PRINTS" id="PR00237">
    <property type="entry name" value="GPCRRHODOPSN"/>
</dbReference>
<keyword evidence="8 13" id="KW-0297">G-protein coupled receptor</keyword>
<dbReference type="PROSITE" id="PS50262">
    <property type="entry name" value="G_PROTEIN_RECEP_F1_2"/>
    <property type="match status" value="2"/>
</dbReference>
<dbReference type="PRINTS" id="PR00245">
    <property type="entry name" value="OLFACTORYR"/>
</dbReference>
<feature type="transmembrane region" description="Helical" evidence="15">
    <location>
        <begin position="573"/>
        <end position="592"/>
    </location>
</feature>
<dbReference type="InterPro" id="IPR047132">
    <property type="entry name" value="Olfact_rcpt_6C-like"/>
</dbReference>
<feature type="domain" description="G-protein coupled receptors family 1 profile" evidence="16">
    <location>
        <begin position="41"/>
        <end position="251"/>
    </location>
</feature>
<keyword evidence="9 15" id="KW-0472">Membrane</keyword>